<feature type="signal peptide" evidence="1">
    <location>
        <begin position="1"/>
        <end position="19"/>
    </location>
</feature>
<name>A0A2M4B0T8_9DIPT</name>
<feature type="chain" id="PRO_5014766364" evidence="1">
    <location>
        <begin position="20"/>
        <end position="168"/>
    </location>
</feature>
<keyword evidence="1" id="KW-0732">Signal</keyword>
<accession>A0A2M4B0T8</accession>
<evidence type="ECO:0000256" key="1">
    <source>
        <dbReference type="SAM" id="SignalP"/>
    </source>
</evidence>
<evidence type="ECO:0000313" key="2">
    <source>
        <dbReference type="EMBL" id="MBW46647.1"/>
    </source>
</evidence>
<dbReference type="EMBL" id="GGFK01013326">
    <property type="protein sequence ID" value="MBW46647.1"/>
    <property type="molecule type" value="Transcribed_RNA"/>
</dbReference>
<organism evidence="2">
    <name type="scientific">Anopheles triannulatus</name>
    <dbReference type="NCBI Taxonomy" id="58253"/>
    <lineage>
        <taxon>Eukaryota</taxon>
        <taxon>Metazoa</taxon>
        <taxon>Ecdysozoa</taxon>
        <taxon>Arthropoda</taxon>
        <taxon>Hexapoda</taxon>
        <taxon>Insecta</taxon>
        <taxon>Pterygota</taxon>
        <taxon>Neoptera</taxon>
        <taxon>Endopterygota</taxon>
        <taxon>Diptera</taxon>
        <taxon>Nematocera</taxon>
        <taxon>Culicoidea</taxon>
        <taxon>Culicidae</taxon>
        <taxon>Anophelinae</taxon>
        <taxon>Anopheles</taxon>
    </lineage>
</organism>
<dbReference type="AlphaFoldDB" id="A0A2M4B0T8"/>
<protein>
    <submittedName>
        <fullName evidence="2">Putative secreted protein</fullName>
    </submittedName>
</protein>
<proteinExistence type="predicted"/>
<reference evidence="2" key="1">
    <citation type="submission" date="2018-01" db="EMBL/GenBank/DDBJ databases">
        <title>An insight into the sialome of Amazonian anophelines.</title>
        <authorList>
            <person name="Ribeiro J.M."/>
            <person name="Scarpassa V."/>
            <person name="Calvo E."/>
        </authorList>
    </citation>
    <scope>NUCLEOTIDE SEQUENCE</scope>
    <source>
        <tissue evidence="2">Salivary glands</tissue>
    </source>
</reference>
<sequence>MLPMVLLLLSICCLAIVEPALEEAAAVVCGCGLRVLLAPTLLGLAAATLAAVIGCTGSSQKPPAELILLLVAELAAAKEPSSVALSPPQGFDEFQYCRVLPLAPCQTADPNASDASSFLTLPPFGGCAAMAATVSPPAPTFFSRARSAAAASSACISASGFTFAGTRF</sequence>